<dbReference type="InterPro" id="IPR058593">
    <property type="entry name" value="ARB_07466-like_C"/>
</dbReference>
<accession>A0ABW4FEW2</accession>
<organism evidence="3 4">
    <name type="scientific">Pseudonocardia aurantiaca</name>
    <dbReference type="NCBI Taxonomy" id="75290"/>
    <lineage>
        <taxon>Bacteria</taxon>
        <taxon>Bacillati</taxon>
        <taxon>Actinomycetota</taxon>
        <taxon>Actinomycetes</taxon>
        <taxon>Pseudonocardiales</taxon>
        <taxon>Pseudonocardiaceae</taxon>
        <taxon>Pseudonocardia</taxon>
    </lineage>
</organism>
<reference evidence="4" key="1">
    <citation type="journal article" date="2019" name="Int. J. Syst. Evol. Microbiol.">
        <title>The Global Catalogue of Microorganisms (GCM) 10K type strain sequencing project: providing services to taxonomists for standard genome sequencing and annotation.</title>
        <authorList>
            <consortium name="The Broad Institute Genomics Platform"/>
            <consortium name="The Broad Institute Genome Sequencing Center for Infectious Disease"/>
            <person name="Wu L."/>
            <person name="Ma J."/>
        </authorList>
    </citation>
    <scope>NUCLEOTIDE SEQUENCE [LARGE SCALE GENOMIC DNA]</scope>
    <source>
        <strain evidence="4">JCM 12165</strain>
    </source>
</reference>
<protein>
    <recommendedName>
        <fullName evidence="2">ARB-07466-like C-terminal domain-containing protein</fullName>
    </recommendedName>
</protein>
<sequence length="270" mass="27784">MAVGRRRTGAGAHRSVETPLRRGAAVVAVTGGAFALVGAASPASSAALVDAPVVPAAQAPAPTDILAAQAVLAAAADGVRVRSAVEPVDPDPDVVDASDLVKAVQLAEQIIARIDAERAAAEERAAQQRAEAEARQRADAARAAVGGDCGIKTPGLGAVRSHVRTAAQFLGCRYGEPDMYGVAGRAGTSDHPGGLAVDFMVNRATGDSLANCALKNMDELGIKYVIWEQRINYGSGWSAMEDRGGVTANHFDHVHISFDASRGRGDLRGC</sequence>
<feature type="coiled-coil region" evidence="1">
    <location>
        <begin position="104"/>
        <end position="138"/>
    </location>
</feature>
<dbReference type="Pfam" id="PF26571">
    <property type="entry name" value="VldE"/>
    <property type="match status" value="1"/>
</dbReference>
<proteinExistence type="predicted"/>
<dbReference type="Proteomes" id="UP001597145">
    <property type="component" value="Unassembled WGS sequence"/>
</dbReference>
<dbReference type="EMBL" id="JBHUCP010000003">
    <property type="protein sequence ID" value="MFD1528479.1"/>
    <property type="molecule type" value="Genomic_DNA"/>
</dbReference>
<evidence type="ECO:0000256" key="1">
    <source>
        <dbReference type="SAM" id="Coils"/>
    </source>
</evidence>
<feature type="domain" description="ARB-07466-like C-terminal" evidence="2">
    <location>
        <begin position="158"/>
        <end position="251"/>
    </location>
</feature>
<name>A0ABW4FEW2_9PSEU</name>
<keyword evidence="4" id="KW-1185">Reference proteome</keyword>
<keyword evidence="1" id="KW-0175">Coiled coil</keyword>
<evidence type="ECO:0000313" key="4">
    <source>
        <dbReference type="Proteomes" id="UP001597145"/>
    </source>
</evidence>
<evidence type="ECO:0000313" key="3">
    <source>
        <dbReference type="EMBL" id="MFD1528479.1"/>
    </source>
</evidence>
<gene>
    <name evidence="3" type="ORF">ACFSCY_03405</name>
</gene>
<evidence type="ECO:0000259" key="2">
    <source>
        <dbReference type="Pfam" id="PF26571"/>
    </source>
</evidence>
<dbReference type="RefSeq" id="WP_343969393.1">
    <property type="nucleotide sequence ID" value="NZ_BAAAJG010000001.1"/>
</dbReference>
<comment type="caution">
    <text evidence="3">The sequence shown here is derived from an EMBL/GenBank/DDBJ whole genome shotgun (WGS) entry which is preliminary data.</text>
</comment>